<accession>A0A9Q3GQ02</accession>
<evidence type="ECO:0000313" key="2">
    <source>
        <dbReference type="EMBL" id="MBW0474879.1"/>
    </source>
</evidence>
<protein>
    <submittedName>
        <fullName evidence="2">Uncharacterized protein</fullName>
    </submittedName>
</protein>
<keyword evidence="3" id="KW-1185">Reference proteome</keyword>
<evidence type="ECO:0000313" key="3">
    <source>
        <dbReference type="Proteomes" id="UP000765509"/>
    </source>
</evidence>
<organism evidence="2 3">
    <name type="scientific">Austropuccinia psidii MF-1</name>
    <dbReference type="NCBI Taxonomy" id="1389203"/>
    <lineage>
        <taxon>Eukaryota</taxon>
        <taxon>Fungi</taxon>
        <taxon>Dikarya</taxon>
        <taxon>Basidiomycota</taxon>
        <taxon>Pucciniomycotina</taxon>
        <taxon>Pucciniomycetes</taxon>
        <taxon>Pucciniales</taxon>
        <taxon>Sphaerophragmiaceae</taxon>
        <taxon>Austropuccinia</taxon>
    </lineage>
</organism>
<sequence>MIGERRASSINQIQTNSRTFQRKAQSTSEGTEMSQEQLRQGLRQSQLAQTLPTRVRDSQIGSFICGQCVQYAQNTYGVYSQGARNNEQELSTQIIDEVGYIQSIISVKFNKIDE</sequence>
<feature type="compositionally biased region" description="Polar residues" evidence="1">
    <location>
        <begin position="8"/>
        <end position="36"/>
    </location>
</feature>
<evidence type="ECO:0000256" key="1">
    <source>
        <dbReference type="SAM" id="MobiDB-lite"/>
    </source>
</evidence>
<dbReference type="EMBL" id="AVOT02003898">
    <property type="protein sequence ID" value="MBW0474879.1"/>
    <property type="molecule type" value="Genomic_DNA"/>
</dbReference>
<dbReference type="Proteomes" id="UP000765509">
    <property type="component" value="Unassembled WGS sequence"/>
</dbReference>
<name>A0A9Q3GQ02_9BASI</name>
<gene>
    <name evidence="2" type="ORF">O181_014594</name>
</gene>
<reference evidence="2" key="1">
    <citation type="submission" date="2021-03" db="EMBL/GenBank/DDBJ databases">
        <title>Draft genome sequence of rust myrtle Austropuccinia psidii MF-1, a brazilian biotype.</title>
        <authorList>
            <person name="Quecine M.C."/>
            <person name="Pachon D.M.R."/>
            <person name="Bonatelli M.L."/>
            <person name="Correr F.H."/>
            <person name="Franceschini L.M."/>
            <person name="Leite T.F."/>
            <person name="Margarido G.R.A."/>
            <person name="Almeida C.A."/>
            <person name="Ferrarezi J.A."/>
            <person name="Labate C.A."/>
        </authorList>
    </citation>
    <scope>NUCLEOTIDE SEQUENCE</scope>
    <source>
        <strain evidence="2">MF-1</strain>
    </source>
</reference>
<dbReference type="AlphaFoldDB" id="A0A9Q3GQ02"/>
<feature type="region of interest" description="Disordered" evidence="1">
    <location>
        <begin position="1"/>
        <end position="36"/>
    </location>
</feature>
<comment type="caution">
    <text evidence="2">The sequence shown here is derived from an EMBL/GenBank/DDBJ whole genome shotgun (WGS) entry which is preliminary data.</text>
</comment>
<proteinExistence type="predicted"/>